<reference evidence="2" key="1">
    <citation type="submission" date="2020-07" db="EMBL/GenBank/DDBJ databases">
        <title>Multicomponent nature underlies the extraordinary mechanical properties of spider dragline silk.</title>
        <authorList>
            <person name="Kono N."/>
            <person name="Nakamura H."/>
            <person name="Mori M."/>
            <person name="Yoshida Y."/>
            <person name="Ohtoshi R."/>
            <person name="Malay A.D."/>
            <person name="Moran D.A.P."/>
            <person name="Tomita M."/>
            <person name="Numata K."/>
            <person name="Arakawa K."/>
        </authorList>
    </citation>
    <scope>NUCLEOTIDE SEQUENCE</scope>
</reference>
<evidence type="ECO:0000313" key="2">
    <source>
        <dbReference type="EMBL" id="GFR14572.1"/>
    </source>
</evidence>
<proteinExistence type="predicted"/>
<feature type="region of interest" description="Disordered" evidence="1">
    <location>
        <begin position="75"/>
        <end position="99"/>
    </location>
</feature>
<evidence type="ECO:0000256" key="1">
    <source>
        <dbReference type="SAM" id="MobiDB-lite"/>
    </source>
</evidence>
<dbReference type="EMBL" id="BMAO01017276">
    <property type="protein sequence ID" value="GFR14572.1"/>
    <property type="molecule type" value="Genomic_DNA"/>
</dbReference>
<gene>
    <name evidence="2" type="ORF">TNCT_393991</name>
</gene>
<feature type="compositionally biased region" description="Basic and acidic residues" evidence="1">
    <location>
        <begin position="87"/>
        <end position="99"/>
    </location>
</feature>
<dbReference type="AlphaFoldDB" id="A0A8X6LN69"/>
<protein>
    <submittedName>
        <fullName evidence="2">Uncharacterized protein</fullName>
    </submittedName>
</protein>
<name>A0A8X6LN69_TRICU</name>
<comment type="caution">
    <text evidence="2">The sequence shown here is derived from an EMBL/GenBank/DDBJ whole genome shotgun (WGS) entry which is preliminary data.</text>
</comment>
<dbReference type="Proteomes" id="UP000887116">
    <property type="component" value="Unassembled WGS sequence"/>
</dbReference>
<evidence type="ECO:0000313" key="3">
    <source>
        <dbReference type="Proteomes" id="UP000887116"/>
    </source>
</evidence>
<keyword evidence="3" id="KW-1185">Reference proteome</keyword>
<organism evidence="2 3">
    <name type="scientific">Trichonephila clavata</name>
    <name type="common">Joro spider</name>
    <name type="synonym">Nephila clavata</name>
    <dbReference type="NCBI Taxonomy" id="2740835"/>
    <lineage>
        <taxon>Eukaryota</taxon>
        <taxon>Metazoa</taxon>
        <taxon>Ecdysozoa</taxon>
        <taxon>Arthropoda</taxon>
        <taxon>Chelicerata</taxon>
        <taxon>Arachnida</taxon>
        <taxon>Araneae</taxon>
        <taxon>Araneomorphae</taxon>
        <taxon>Entelegynae</taxon>
        <taxon>Araneoidea</taxon>
        <taxon>Nephilidae</taxon>
        <taxon>Trichonephila</taxon>
    </lineage>
</organism>
<accession>A0A8X6LN69</accession>
<sequence length="99" mass="11231">MLRSAVPFSLFFWTRKYLVLKSCRALSPHKVTVGSLHYVIRFQNARLSPESSYLETIHGSKRNDDSYSVDVLFPPSQPPSPLPLCKDGYESNPKSDRDG</sequence>